<evidence type="ECO:0000313" key="4">
    <source>
        <dbReference type="Proteomes" id="UP001231109"/>
    </source>
</evidence>
<comment type="caution">
    <text evidence="3">The sequence shown here is derived from an EMBL/GenBank/DDBJ whole genome shotgun (WGS) entry which is preliminary data.</text>
</comment>
<dbReference type="GO" id="GO:0008168">
    <property type="term" value="F:methyltransferase activity"/>
    <property type="evidence" value="ECO:0007669"/>
    <property type="project" value="UniProtKB-KW"/>
</dbReference>
<evidence type="ECO:0000256" key="1">
    <source>
        <dbReference type="ARBA" id="ARBA00022603"/>
    </source>
</evidence>
<dbReference type="Gene3D" id="3.40.50.150">
    <property type="entry name" value="Vaccinia Virus protein VP39"/>
    <property type="match status" value="1"/>
</dbReference>
<dbReference type="Proteomes" id="UP001231109">
    <property type="component" value="Unassembled WGS sequence"/>
</dbReference>
<dbReference type="EMBL" id="JAPJDZ010000006">
    <property type="protein sequence ID" value="MDP5135178.1"/>
    <property type="molecule type" value="Genomic_DNA"/>
</dbReference>
<sequence>MSNTSLLICASQCWPGSPANSLSQQLAKQVLQRSGWRGRVLLALQGWRGGRALLTGLLQFSLPGIMAHYGWRKQHIVSWIEQQIEQQNTQQLVIVGAGFDGLGAMLSAKYRQLQVVEIDKVATINIKQDVLRQLHALRPNLCLKAADLGRCSLAQLLADTAEFSAERPTLMLAEGVLMYLPETAINNLLQQMRQSVNAPLQLVASQMQLDQHGKPRFSQQGWLADMALAISGERFVSGITPQALPGWLVNLGFNLQQLVPAEQPENNDPCPGELLFYATAKSVP</sequence>
<keyword evidence="2 3" id="KW-0808">Transferase</keyword>
<protein>
    <submittedName>
        <fullName evidence="3">Class I SAM-dependent methyltransferase</fullName>
        <ecNumber evidence="3">2.1.1.-</ecNumber>
    </submittedName>
</protein>
<dbReference type="RefSeq" id="WP_305974097.1">
    <property type="nucleotide sequence ID" value="NZ_JAPJDY010000007.1"/>
</dbReference>
<reference evidence="3 4" key="1">
    <citation type="submission" date="2022-11" db="EMBL/GenBank/DDBJ databases">
        <title>Viruses from the air-sea interface of a natural surface slick.</title>
        <authorList>
            <person name="Rahlff J."/>
            <person name="Holmfeldt K."/>
        </authorList>
    </citation>
    <scope>NUCLEOTIDE SEQUENCE [LARGE SCALE GENOMIC DNA]</scope>
    <source>
        <strain evidence="3 4">SMS4</strain>
    </source>
</reference>
<evidence type="ECO:0000256" key="2">
    <source>
        <dbReference type="ARBA" id="ARBA00022679"/>
    </source>
</evidence>
<dbReference type="GO" id="GO:0032259">
    <property type="term" value="P:methylation"/>
    <property type="evidence" value="ECO:0007669"/>
    <property type="project" value="UniProtKB-KW"/>
</dbReference>
<dbReference type="EC" id="2.1.1.-" evidence="3"/>
<name>A0ABT9HVM6_9GAMM</name>
<keyword evidence="4" id="KW-1185">Reference proteome</keyword>
<keyword evidence="1 3" id="KW-0489">Methyltransferase</keyword>
<proteinExistence type="predicted"/>
<organism evidence="3 4">
    <name type="scientific">Rheinheimera baltica</name>
    <dbReference type="NCBI Taxonomy" id="67576"/>
    <lineage>
        <taxon>Bacteria</taxon>
        <taxon>Pseudomonadati</taxon>
        <taxon>Pseudomonadota</taxon>
        <taxon>Gammaproteobacteria</taxon>
        <taxon>Chromatiales</taxon>
        <taxon>Chromatiaceae</taxon>
        <taxon>Rheinheimera</taxon>
    </lineage>
</organism>
<dbReference type="SUPFAM" id="SSF53335">
    <property type="entry name" value="S-adenosyl-L-methionine-dependent methyltransferases"/>
    <property type="match status" value="1"/>
</dbReference>
<dbReference type="InterPro" id="IPR007213">
    <property type="entry name" value="Ppm1/Ppm2/Tcmp"/>
</dbReference>
<dbReference type="PANTHER" id="PTHR43619">
    <property type="entry name" value="S-ADENOSYL-L-METHIONINE-DEPENDENT METHYLTRANSFERASE YKTD-RELATED"/>
    <property type="match status" value="1"/>
</dbReference>
<gene>
    <name evidence="3" type="ORF">ORJ04_04340</name>
</gene>
<dbReference type="PANTHER" id="PTHR43619:SF2">
    <property type="entry name" value="S-ADENOSYL-L-METHIONINE-DEPENDENT METHYLTRANSFERASES SUPERFAMILY PROTEIN"/>
    <property type="match status" value="1"/>
</dbReference>
<dbReference type="InterPro" id="IPR029063">
    <property type="entry name" value="SAM-dependent_MTases_sf"/>
</dbReference>
<accession>A0ABT9HVM6</accession>
<evidence type="ECO:0000313" key="3">
    <source>
        <dbReference type="EMBL" id="MDP5135178.1"/>
    </source>
</evidence>
<dbReference type="Pfam" id="PF04072">
    <property type="entry name" value="LCM"/>
    <property type="match status" value="1"/>
</dbReference>